<proteinExistence type="predicted"/>
<dbReference type="Proteomes" id="UP000770661">
    <property type="component" value="Unassembled WGS sequence"/>
</dbReference>
<comment type="caution">
    <text evidence="1">The sequence shown here is derived from an EMBL/GenBank/DDBJ whole genome shotgun (WGS) entry which is preliminary data.</text>
</comment>
<organism evidence="1 2">
    <name type="scientific">Chionoecetes opilio</name>
    <name type="common">Atlantic snow crab</name>
    <name type="synonym">Cancer opilio</name>
    <dbReference type="NCBI Taxonomy" id="41210"/>
    <lineage>
        <taxon>Eukaryota</taxon>
        <taxon>Metazoa</taxon>
        <taxon>Ecdysozoa</taxon>
        <taxon>Arthropoda</taxon>
        <taxon>Crustacea</taxon>
        <taxon>Multicrustacea</taxon>
        <taxon>Malacostraca</taxon>
        <taxon>Eumalacostraca</taxon>
        <taxon>Eucarida</taxon>
        <taxon>Decapoda</taxon>
        <taxon>Pleocyemata</taxon>
        <taxon>Brachyura</taxon>
        <taxon>Eubrachyura</taxon>
        <taxon>Majoidea</taxon>
        <taxon>Majidae</taxon>
        <taxon>Chionoecetes</taxon>
    </lineage>
</organism>
<gene>
    <name evidence="1" type="ORF">GWK47_053407</name>
</gene>
<evidence type="ECO:0000313" key="1">
    <source>
        <dbReference type="EMBL" id="KAG0717947.1"/>
    </source>
</evidence>
<dbReference type="AlphaFoldDB" id="A0A8J5CS94"/>
<reference evidence="1" key="1">
    <citation type="submission" date="2020-07" db="EMBL/GenBank/DDBJ databases">
        <title>The High-quality genome of the commercially important snow crab, Chionoecetes opilio.</title>
        <authorList>
            <person name="Jeong J.-H."/>
            <person name="Ryu S."/>
        </authorList>
    </citation>
    <scope>NUCLEOTIDE SEQUENCE</scope>
    <source>
        <strain evidence="1">MADBK_172401_WGS</strain>
        <tissue evidence="1">Digestive gland</tissue>
    </source>
</reference>
<evidence type="ECO:0000313" key="2">
    <source>
        <dbReference type="Proteomes" id="UP000770661"/>
    </source>
</evidence>
<dbReference type="EMBL" id="JACEEZ010016852">
    <property type="protein sequence ID" value="KAG0717947.1"/>
    <property type="molecule type" value="Genomic_DNA"/>
</dbReference>
<name>A0A8J5CS94_CHIOP</name>
<sequence length="109" mass="11430">MDATSCPVFLEVTKRCTVWGMSTFSNSASAVLCFMCLTLPRGGGAVARTRAAHRGLSELLDALGEMEAQDALRRWTHLVRCCRVPTGGVAGTRGVGEKGGGEWTVGNGG</sequence>
<protein>
    <submittedName>
        <fullName evidence="1">Uncharacterized protein</fullName>
    </submittedName>
</protein>
<accession>A0A8J5CS94</accession>
<keyword evidence="2" id="KW-1185">Reference proteome</keyword>